<evidence type="ECO:0000313" key="2">
    <source>
        <dbReference type="EMBL" id="MCP2259368.1"/>
    </source>
</evidence>
<dbReference type="InterPro" id="IPR058396">
    <property type="entry name" value="DUF8083"/>
</dbReference>
<accession>A0ABT1HV14</accession>
<organism evidence="2 3">
    <name type="scientific">Streptoalloteichus tenebrarius (strain ATCC 17920 / DSM 40477 / JCM 4838 / CBS 697.72 / NBRC 16177 / NCIMB 11028 / NRRL B-12390 / A12253. 1 / ISP 5477)</name>
    <name type="common">Streptomyces tenebrarius</name>
    <dbReference type="NCBI Taxonomy" id="1933"/>
    <lineage>
        <taxon>Bacteria</taxon>
        <taxon>Bacillati</taxon>
        <taxon>Actinomycetota</taxon>
        <taxon>Actinomycetes</taxon>
        <taxon>Pseudonocardiales</taxon>
        <taxon>Pseudonocardiaceae</taxon>
        <taxon>Streptoalloteichus</taxon>
    </lineage>
</organism>
<gene>
    <name evidence="2" type="ORF">LX15_003069</name>
</gene>
<protein>
    <recommendedName>
        <fullName evidence="1">DUF8083 domain-containing protein</fullName>
    </recommendedName>
</protein>
<comment type="caution">
    <text evidence="2">The sequence shown here is derived from an EMBL/GenBank/DDBJ whole genome shotgun (WGS) entry which is preliminary data.</text>
</comment>
<reference evidence="2 3" key="1">
    <citation type="submission" date="2022-06" db="EMBL/GenBank/DDBJ databases">
        <title>Genomic Encyclopedia of Archaeal and Bacterial Type Strains, Phase II (KMG-II): from individual species to whole genera.</title>
        <authorList>
            <person name="Goeker M."/>
        </authorList>
    </citation>
    <scope>NUCLEOTIDE SEQUENCE [LARGE SCALE GENOMIC DNA]</scope>
    <source>
        <strain evidence="2 3">DSM 40477</strain>
    </source>
</reference>
<proteinExistence type="predicted"/>
<dbReference type="EMBL" id="JAMTCP010000016">
    <property type="protein sequence ID" value="MCP2259368.1"/>
    <property type="molecule type" value="Genomic_DNA"/>
</dbReference>
<dbReference type="Proteomes" id="UP001205311">
    <property type="component" value="Unassembled WGS sequence"/>
</dbReference>
<evidence type="ECO:0000259" key="1">
    <source>
        <dbReference type="Pfam" id="PF26312"/>
    </source>
</evidence>
<sequence length="340" mass="37060">MRPRGSPRGTALTPRRDSCEYAGVPRPFVAYLRVYEPLPVIDAPLRQRVEEALRTRNLDPADAGDRERELWLKAQLAVPPRLLPCELADGSPAPNAPMDVLVLDPSEVPVADAEDELDDTADALDADTSGVGPAEVGPGPLVCPLDVRPRSAAALVGFLATAPVPLREFVLPVSADAVRARASAVMSELTGGAVHVVSSTWTVPLPWFALVDPDSRQVVLAPQDDPRRRVCWRMAMADARRRVSRAYSIVRGTIGEDGPAKVLRDTGRWLEHFHPNSAVELDYGGLVQLLDDAQLLADTSAHDVHAAVNALEVGDVDEVAELYERLRDFWADVAERERFN</sequence>
<feature type="domain" description="DUF8083" evidence="1">
    <location>
        <begin position="28"/>
        <end position="337"/>
    </location>
</feature>
<name>A0ABT1HV14_STRSD</name>
<evidence type="ECO:0000313" key="3">
    <source>
        <dbReference type="Proteomes" id="UP001205311"/>
    </source>
</evidence>
<dbReference type="Pfam" id="PF26312">
    <property type="entry name" value="DUF8083"/>
    <property type="match status" value="1"/>
</dbReference>
<keyword evidence="3" id="KW-1185">Reference proteome</keyword>